<dbReference type="RefSeq" id="WP_084429947.1">
    <property type="nucleotide sequence ID" value="NZ_FWXV01000005.1"/>
</dbReference>
<evidence type="ECO:0000313" key="7">
    <source>
        <dbReference type="Proteomes" id="UP000192674"/>
    </source>
</evidence>
<proteinExistence type="inferred from homology"/>
<dbReference type="InterPro" id="IPR036388">
    <property type="entry name" value="WH-like_DNA-bd_sf"/>
</dbReference>
<dbReference type="GO" id="GO:0003677">
    <property type="term" value="F:DNA binding"/>
    <property type="evidence" value="ECO:0007669"/>
    <property type="project" value="UniProtKB-KW"/>
</dbReference>
<dbReference type="EMBL" id="FWXV01000005">
    <property type="protein sequence ID" value="SMD17906.1"/>
    <property type="molecule type" value="Genomic_DNA"/>
</dbReference>
<evidence type="ECO:0000256" key="1">
    <source>
        <dbReference type="ARBA" id="ARBA00009437"/>
    </source>
</evidence>
<dbReference type="PANTHER" id="PTHR30346:SF28">
    <property type="entry name" value="HTH-TYPE TRANSCRIPTIONAL REGULATOR CYNR"/>
    <property type="match status" value="1"/>
</dbReference>
<dbReference type="SUPFAM" id="SSF53850">
    <property type="entry name" value="Periplasmic binding protein-like II"/>
    <property type="match status" value="1"/>
</dbReference>
<dbReference type="InterPro" id="IPR036390">
    <property type="entry name" value="WH_DNA-bd_sf"/>
</dbReference>
<evidence type="ECO:0000256" key="3">
    <source>
        <dbReference type="ARBA" id="ARBA00023125"/>
    </source>
</evidence>
<dbReference type="OrthoDB" id="3181812at2"/>
<dbReference type="CDD" id="cd08436">
    <property type="entry name" value="PBP2_LTTR_like_3"/>
    <property type="match status" value="1"/>
</dbReference>
<feature type="domain" description="HTH lysR-type" evidence="5">
    <location>
        <begin position="1"/>
        <end position="58"/>
    </location>
</feature>
<keyword evidence="3 6" id="KW-0238">DNA-binding</keyword>
<evidence type="ECO:0000313" key="6">
    <source>
        <dbReference type="EMBL" id="SMD17906.1"/>
    </source>
</evidence>
<gene>
    <name evidence="6" type="ORF">SAMN05661093_05647</name>
</gene>
<dbReference type="PROSITE" id="PS50931">
    <property type="entry name" value="HTH_LYSR"/>
    <property type="match status" value="1"/>
</dbReference>
<keyword evidence="4" id="KW-0804">Transcription</keyword>
<sequence length="288" mass="30757">MELRQLAYFVAVVEEANFTRAAERMHVAQPGISAQIRQLEKEFGHQLLDRSGRTVRVTEMGAAVLPHARAALRAVEGAKLAVDELAGLVRGHLAIGMVTSHPVDIPVLLAQFHDDFPAVEITLAEANSGKLVDDLHGGRLDVAIIGLATDLPGLDLHMLSDERLVAAVGLGDPLAKVKRMPIKDLRGHPLICLPDGTAIRAILENACTTAGFRPRVAFEAATPSVLADLAARGLGIAILPESLVRNRADLHPITVTGAELRGRLAWGWRASGPRSPAARAFIATLRNS</sequence>
<reference evidence="6 7" key="1">
    <citation type="submission" date="2017-04" db="EMBL/GenBank/DDBJ databases">
        <authorList>
            <person name="Afonso C.L."/>
            <person name="Miller P.J."/>
            <person name="Scott M.A."/>
            <person name="Spackman E."/>
            <person name="Goraichik I."/>
            <person name="Dimitrov K.M."/>
            <person name="Suarez D.L."/>
            <person name="Swayne D.E."/>
        </authorList>
    </citation>
    <scope>NUCLEOTIDE SEQUENCE [LARGE SCALE GENOMIC DNA]</scope>
    <source>
        <strain evidence="6 7">DSM 43828</strain>
    </source>
</reference>
<name>A0A1Y5XUB7_KIBAR</name>
<keyword evidence="7" id="KW-1185">Reference proteome</keyword>
<dbReference type="PRINTS" id="PR00039">
    <property type="entry name" value="HTHLYSR"/>
</dbReference>
<dbReference type="PANTHER" id="PTHR30346">
    <property type="entry name" value="TRANSCRIPTIONAL DUAL REGULATOR HCAR-RELATED"/>
    <property type="match status" value="1"/>
</dbReference>
<dbReference type="SUPFAM" id="SSF46785">
    <property type="entry name" value="Winged helix' DNA-binding domain"/>
    <property type="match status" value="1"/>
</dbReference>
<dbReference type="FunFam" id="1.10.10.10:FF:000001">
    <property type="entry name" value="LysR family transcriptional regulator"/>
    <property type="match status" value="1"/>
</dbReference>
<dbReference type="Gene3D" id="1.10.10.10">
    <property type="entry name" value="Winged helix-like DNA-binding domain superfamily/Winged helix DNA-binding domain"/>
    <property type="match status" value="1"/>
</dbReference>
<keyword evidence="2" id="KW-0805">Transcription regulation</keyword>
<dbReference type="InterPro" id="IPR005119">
    <property type="entry name" value="LysR_subst-bd"/>
</dbReference>
<evidence type="ECO:0000256" key="4">
    <source>
        <dbReference type="ARBA" id="ARBA00023163"/>
    </source>
</evidence>
<dbReference type="Proteomes" id="UP000192674">
    <property type="component" value="Unassembled WGS sequence"/>
</dbReference>
<evidence type="ECO:0000256" key="2">
    <source>
        <dbReference type="ARBA" id="ARBA00023015"/>
    </source>
</evidence>
<organism evidence="6 7">
    <name type="scientific">Kibdelosporangium aridum</name>
    <dbReference type="NCBI Taxonomy" id="2030"/>
    <lineage>
        <taxon>Bacteria</taxon>
        <taxon>Bacillati</taxon>
        <taxon>Actinomycetota</taxon>
        <taxon>Actinomycetes</taxon>
        <taxon>Pseudonocardiales</taxon>
        <taxon>Pseudonocardiaceae</taxon>
        <taxon>Kibdelosporangium</taxon>
    </lineage>
</organism>
<dbReference type="Pfam" id="PF00126">
    <property type="entry name" value="HTH_1"/>
    <property type="match status" value="1"/>
</dbReference>
<protein>
    <submittedName>
        <fullName evidence="6">DNA-binding transcriptional regulator, LysR family</fullName>
    </submittedName>
</protein>
<evidence type="ECO:0000259" key="5">
    <source>
        <dbReference type="PROSITE" id="PS50931"/>
    </source>
</evidence>
<accession>A0A1Y5XUB7</accession>
<dbReference type="GO" id="GO:0003700">
    <property type="term" value="F:DNA-binding transcription factor activity"/>
    <property type="evidence" value="ECO:0007669"/>
    <property type="project" value="InterPro"/>
</dbReference>
<dbReference type="GO" id="GO:0032993">
    <property type="term" value="C:protein-DNA complex"/>
    <property type="evidence" value="ECO:0007669"/>
    <property type="project" value="TreeGrafter"/>
</dbReference>
<dbReference type="AlphaFoldDB" id="A0A1Y5XUB7"/>
<dbReference type="InterPro" id="IPR000847">
    <property type="entry name" value="LysR_HTH_N"/>
</dbReference>
<dbReference type="Gene3D" id="3.40.190.290">
    <property type="match status" value="1"/>
</dbReference>
<dbReference type="Pfam" id="PF03466">
    <property type="entry name" value="LysR_substrate"/>
    <property type="match status" value="1"/>
</dbReference>
<comment type="similarity">
    <text evidence="1">Belongs to the LysR transcriptional regulatory family.</text>
</comment>